<dbReference type="AlphaFoldDB" id="A0A6J4U7Y7"/>
<sequence length="199" mass="20822">MPHPKFDLGRGSNRPGAHPVEDRRDDPLLPSHHRAAMLKGIVALALLLAGPAVTATSPAIRATDAATGRVILCRPFPGTGEATLVFTHSMYGGDVAETFAPTRDSRLRRVAITTANAAAAEYYAYDGAVTAIGDRYRVDAPAAAFAEIAVRVDRVGGHRLRVGGDAFDLVALAGDRRRVVLDVAGAGIVDRLRGGSGSC</sequence>
<gene>
    <name evidence="2" type="ORF">AVDCRST_MAG73-2122</name>
</gene>
<organism evidence="2">
    <name type="scientific">uncultured Thermomicrobiales bacterium</name>
    <dbReference type="NCBI Taxonomy" id="1645740"/>
    <lineage>
        <taxon>Bacteria</taxon>
        <taxon>Pseudomonadati</taxon>
        <taxon>Thermomicrobiota</taxon>
        <taxon>Thermomicrobia</taxon>
        <taxon>Thermomicrobiales</taxon>
        <taxon>environmental samples</taxon>
    </lineage>
</organism>
<accession>A0A6J4U7Y7</accession>
<proteinExistence type="predicted"/>
<dbReference type="EMBL" id="CADCWE010000133">
    <property type="protein sequence ID" value="CAA9542913.1"/>
    <property type="molecule type" value="Genomic_DNA"/>
</dbReference>
<evidence type="ECO:0000256" key="1">
    <source>
        <dbReference type="SAM" id="MobiDB-lite"/>
    </source>
</evidence>
<evidence type="ECO:0008006" key="3">
    <source>
        <dbReference type="Google" id="ProtNLM"/>
    </source>
</evidence>
<name>A0A6J4U7Y7_9BACT</name>
<protein>
    <recommendedName>
        <fullName evidence="3">DUF1850 domain-containing protein</fullName>
    </recommendedName>
</protein>
<reference evidence="2" key="1">
    <citation type="submission" date="2020-02" db="EMBL/GenBank/DDBJ databases">
        <authorList>
            <person name="Meier V. D."/>
        </authorList>
    </citation>
    <scope>NUCLEOTIDE SEQUENCE</scope>
    <source>
        <strain evidence="2">AVDCRST_MAG73</strain>
    </source>
</reference>
<evidence type="ECO:0000313" key="2">
    <source>
        <dbReference type="EMBL" id="CAA9542913.1"/>
    </source>
</evidence>
<feature type="region of interest" description="Disordered" evidence="1">
    <location>
        <begin position="1"/>
        <end position="28"/>
    </location>
</feature>